<dbReference type="CDD" id="cd02851">
    <property type="entry name" value="E_set_GO_C"/>
    <property type="match status" value="1"/>
</dbReference>
<dbReference type="Gene3D" id="2.60.40.10">
    <property type="entry name" value="Immunoglobulins"/>
    <property type="match status" value="1"/>
</dbReference>
<dbReference type="SUPFAM" id="SSF50965">
    <property type="entry name" value="Galactose oxidase, central domain"/>
    <property type="match status" value="1"/>
</dbReference>
<evidence type="ECO:0000256" key="4">
    <source>
        <dbReference type="SAM" id="SignalP"/>
    </source>
</evidence>
<name>A0A0C3G4B1_PILCF</name>
<dbReference type="OrthoDB" id="2019572at2759"/>
<keyword evidence="3" id="KW-1133">Transmembrane helix</keyword>
<reference evidence="8" key="2">
    <citation type="submission" date="2015-01" db="EMBL/GenBank/DDBJ databases">
        <title>Evolutionary Origins and Diversification of the Mycorrhizal Mutualists.</title>
        <authorList>
            <consortium name="DOE Joint Genome Institute"/>
            <consortium name="Mycorrhizal Genomics Consortium"/>
            <person name="Kohler A."/>
            <person name="Kuo A."/>
            <person name="Nagy L.G."/>
            <person name="Floudas D."/>
            <person name="Copeland A."/>
            <person name="Barry K.W."/>
            <person name="Cichocki N."/>
            <person name="Veneault-Fourrey C."/>
            <person name="LaButti K."/>
            <person name="Lindquist E.A."/>
            <person name="Lipzen A."/>
            <person name="Lundell T."/>
            <person name="Morin E."/>
            <person name="Murat C."/>
            <person name="Riley R."/>
            <person name="Ohm R."/>
            <person name="Sun H."/>
            <person name="Tunlid A."/>
            <person name="Henrissat B."/>
            <person name="Grigoriev I.V."/>
            <person name="Hibbett D.S."/>
            <person name="Martin F."/>
        </authorList>
    </citation>
    <scope>NUCLEOTIDE SEQUENCE [LARGE SCALE GENOMIC DNA]</scope>
    <source>
        <strain evidence="8">F 1598</strain>
    </source>
</reference>
<dbReference type="Gene3D" id="2.130.10.80">
    <property type="entry name" value="Galactose oxidase/kelch, beta-propeller"/>
    <property type="match status" value="1"/>
</dbReference>
<feature type="domain" description="Galactose oxidase-like Early set" evidence="6">
    <location>
        <begin position="486"/>
        <end position="594"/>
    </location>
</feature>
<accession>A0A0C3G4B1</accession>
<keyword evidence="3" id="KW-0472">Membrane</keyword>
<dbReference type="Proteomes" id="UP000054166">
    <property type="component" value="Unassembled WGS sequence"/>
</dbReference>
<dbReference type="InterPro" id="IPR011043">
    <property type="entry name" value="Gal_Oxase/kelch_b-propeller"/>
</dbReference>
<protein>
    <submittedName>
        <fullName evidence="7">Glyoxal oxidase</fullName>
    </submittedName>
</protein>
<keyword evidence="8" id="KW-1185">Reference proteome</keyword>
<feature type="signal peptide" evidence="4">
    <location>
        <begin position="1"/>
        <end position="18"/>
    </location>
</feature>
<dbReference type="InterPro" id="IPR009880">
    <property type="entry name" value="Glyoxal_oxidase_N"/>
</dbReference>
<dbReference type="InParanoid" id="A0A0C3G4B1"/>
<evidence type="ECO:0000259" key="5">
    <source>
        <dbReference type="Pfam" id="PF07250"/>
    </source>
</evidence>
<gene>
    <name evidence="7" type="ORF">PILCRDRAFT_815858</name>
</gene>
<feature type="compositionally biased region" description="Basic and acidic residues" evidence="2">
    <location>
        <begin position="728"/>
        <end position="745"/>
    </location>
</feature>
<dbReference type="Pfam" id="PF07250">
    <property type="entry name" value="Glyoxal_oxid_N"/>
    <property type="match status" value="2"/>
</dbReference>
<evidence type="ECO:0000313" key="7">
    <source>
        <dbReference type="EMBL" id="KIM86629.1"/>
    </source>
</evidence>
<dbReference type="Pfam" id="PF09118">
    <property type="entry name" value="GO-like_E_set"/>
    <property type="match status" value="1"/>
</dbReference>
<dbReference type="STRING" id="765440.A0A0C3G4B1"/>
<dbReference type="PANTHER" id="PTHR32208">
    <property type="entry name" value="SECRETED PROTEIN-RELATED"/>
    <property type="match status" value="1"/>
</dbReference>
<dbReference type="InterPro" id="IPR015202">
    <property type="entry name" value="GO-like_E_set"/>
</dbReference>
<dbReference type="PANTHER" id="PTHR32208:SF21">
    <property type="entry name" value="LOW QUALITY PROTEIN: ALDEHYDE OXIDASE GLOX-LIKE"/>
    <property type="match status" value="1"/>
</dbReference>
<feature type="domain" description="Glyoxal oxidase N-terminal" evidence="5">
    <location>
        <begin position="122"/>
        <end position="189"/>
    </location>
</feature>
<evidence type="ECO:0000256" key="3">
    <source>
        <dbReference type="SAM" id="Phobius"/>
    </source>
</evidence>
<evidence type="ECO:0000313" key="8">
    <source>
        <dbReference type="Proteomes" id="UP000054166"/>
    </source>
</evidence>
<sequence>MLSPLPWLAFGLAATVVAQEPGSILEVGDSLVSAMMMFVGNVDSVYILDKSEGNAATINGHPATAAYWDLNTRTATLMEILSNPFCASGAALPNGSFITFGGNGAIGPNGAIGSVRNSAGSGAYDATYGDYDGTKAIRVLNPCTSSQNLNSSGCQWYDNPQTLSMQKQRWYSTAETLPDGSVVMIGGFVNGGYVNRNFPNVDPTNEGGAAEPTYEFYPSKGPAQQMAFLTHTSGLNAYVLAWVLNSGQIFVQANLSTILWNYTTNVETPLPPMPNGVVRVYPASGGNAMLPMTPANNYEQTILFCGGSNMPADAYGNYSYPAINTWEYPASQDCQRITPEPADGSSPTYVQDDDMLEGRTMGQFILLPDGTMLMINGGANGTAGYAQQTNLTPPGSMPYVESLAAGPIGTPALYNPNAPAGSRWSNTGFATSNIARLYHSSAILLPDASVMIAGSNPNIDVNTSAIYPTTYKIEYFYPSYFSAQTRPQPTGVPATLSYGGNSFDITVPSNSYSGSANTAAANTSVVVIRTGFTTHGMNMGQRLLQLNNTYTVNSDGSIALHVSQFPPNPAIFPPGPALLFVVVMGIPSNATYVIVGNGQIGTQPTGPASVLPASVQLASASGSAGGNSGSTDGASHTGMIIGGIVGAVAIIGIVGALFGICLARRRRAANAKPQSTEYQMGNAAGAGAVTGGMGTRDLRSSDSSAFMPLQANSSMTWNASTTHLGVPYKDEYGGRRSEASSRLEYDPYSSSSTPTSPNPAHARWDGNGPMYEGPKY</sequence>
<dbReference type="AlphaFoldDB" id="A0A0C3G4B1"/>
<feature type="transmembrane region" description="Helical" evidence="3">
    <location>
        <begin position="639"/>
        <end position="663"/>
    </location>
</feature>
<evidence type="ECO:0000256" key="1">
    <source>
        <dbReference type="ARBA" id="ARBA00022729"/>
    </source>
</evidence>
<feature type="chain" id="PRO_5002164455" evidence="4">
    <location>
        <begin position="19"/>
        <end position="776"/>
    </location>
</feature>
<keyword evidence="3" id="KW-0812">Transmembrane</keyword>
<dbReference type="InterPro" id="IPR014756">
    <property type="entry name" value="Ig_E-set"/>
</dbReference>
<organism evidence="7 8">
    <name type="scientific">Piloderma croceum (strain F 1598)</name>
    <dbReference type="NCBI Taxonomy" id="765440"/>
    <lineage>
        <taxon>Eukaryota</taxon>
        <taxon>Fungi</taxon>
        <taxon>Dikarya</taxon>
        <taxon>Basidiomycota</taxon>
        <taxon>Agaricomycotina</taxon>
        <taxon>Agaricomycetes</taxon>
        <taxon>Agaricomycetidae</taxon>
        <taxon>Atheliales</taxon>
        <taxon>Atheliaceae</taxon>
        <taxon>Piloderma</taxon>
    </lineage>
</organism>
<reference evidence="7 8" key="1">
    <citation type="submission" date="2014-04" db="EMBL/GenBank/DDBJ databases">
        <authorList>
            <consortium name="DOE Joint Genome Institute"/>
            <person name="Kuo A."/>
            <person name="Tarkka M."/>
            <person name="Buscot F."/>
            <person name="Kohler A."/>
            <person name="Nagy L.G."/>
            <person name="Floudas D."/>
            <person name="Copeland A."/>
            <person name="Barry K.W."/>
            <person name="Cichocki N."/>
            <person name="Veneault-Fourrey C."/>
            <person name="LaButti K."/>
            <person name="Lindquist E.A."/>
            <person name="Lipzen A."/>
            <person name="Lundell T."/>
            <person name="Morin E."/>
            <person name="Murat C."/>
            <person name="Sun H."/>
            <person name="Tunlid A."/>
            <person name="Henrissat B."/>
            <person name="Grigoriev I.V."/>
            <person name="Hibbett D.S."/>
            <person name="Martin F."/>
            <person name="Nordberg H.P."/>
            <person name="Cantor M.N."/>
            <person name="Hua S.X."/>
        </authorList>
    </citation>
    <scope>NUCLEOTIDE SEQUENCE [LARGE SCALE GENOMIC DNA]</scope>
    <source>
        <strain evidence="7 8">F 1598</strain>
    </source>
</reference>
<proteinExistence type="predicted"/>
<evidence type="ECO:0000256" key="2">
    <source>
        <dbReference type="SAM" id="MobiDB-lite"/>
    </source>
</evidence>
<dbReference type="EMBL" id="KN832981">
    <property type="protein sequence ID" value="KIM86629.1"/>
    <property type="molecule type" value="Genomic_DNA"/>
</dbReference>
<feature type="region of interest" description="Disordered" evidence="2">
    <location>
        <begin position="726"/>
        <end position="776"/>
    </location>
</feature>
<dbReference type="InterPro" id="IPR037293">
    <property type="entry name" value="Gal_Oxidase_central_sf"/>
</dbReference>
<evidence type="ECO:0000259" key="6">
    <source>
        <dbReference type="Pfam" id="PF09118"/>
    </source>
</evidence>
<dbReference type="InterPro" id="IPR013783">
    <property type="entry name" value="Ig-like_fold"/>
</dbReference>
<keyword evidence="1 4" id="KW-0732">Signal</keyword>
<dbReference type="HOGENOM" id="CLU_009630_3_0_1"/>
<dbReference type="SUPFAM" id="SSF81296">
    <property type="entry name" value="E set domains"/>
    <property type="match status" value="1"/>
</dbReference>
<feature type="domain" description="Glyoxal oxidase N-terminal" evidence="5">
    <location>
        <begin position="207"/>
        <end position="480"/>
    </location>
</feature>